<gene>
    <name evidence="3" type="ORF">PYS61_00760</name>
</gene>
<dbReference type="RefSeq" id="WP_315572239.1">
    <property type="nucleotide sequence ID" value="NZ_CP118868.1"/>
</dbReference>
<evidence type="ECO:0000313" key="3">
    <source>
        <dbReference type="EMBL" id="WEG36199.1"/>
    </source>
</evidence>
<dbReference type="PANTHER" id="PTHR38781:SF1">
    <property type="entry name" value="ANTITOXIN DINJ-RELATED"/>
    <property type="match status" value="1"/>
</dbReference>
<dbReference type="Proteomes" id="UP001220478">
    <property type="component" value="Chromosome"/>
</dbReference>
<evidence type="ECO:0000256" key="2">
    <source>
        <dbReference type="ARBA" id="ARBA00022649"/>
    </source>
</evidence>
<reference evidence="3 4" key="1">
    <citation type="submission" date="2023-02" db="EMBL/GenBank/DDBJ databases">
        <title>Novel Oscillospiraceae bacterial genomes.</title>
        <authorList>
            <person name="Srinivasan S."/>
            <person name="Austin M.N."/>
            <person name="Fiedler T.L."/>
            <person name="Strenk S.M."/>
            <person name="Agnew K.J."/>
            <person name="Nagana Gowda G.A."/>
            <person name="Raftery D."/>
            <person name="Beamer M.A."/>
            <person name="Achilles S.L."/>
            <person name="Wiesenfeld H.C."/>
            <person name="Fredricks D.N."/>
            <person name="Hillier S.L."/>
        </authorList>
    </citation>
    <scope>NUCLEOTIDE SEQUENCE [LARGE SCALE GENOMIC DNA]</scope>
    <source>
        <strain evidence="3 4">CHIC02 1186E3-8</strain>
    </source>
</reference>
<organism evidence="3 4">
    <name type="scientific">Amygdalobacter indicium</name>
    <dbReference type="NCBI Taxonomy" id="3029272"/>
    <lineage>
        <taxon>Bacteria</taxon>
        <taxon>Bacillati</taxon>
        <taxon>Bacillota</taxon>
        <taxon>Clostridia</taxon>
        <taxon>Eubacteriales</taxon>
        <taxon>Oscillospiraceae</taxon>
        <taxon>Amygdalobacter</taxon>
    </lineage>
</organism>
<protein>
    <submittedName>
        <fullName evidence="3">Type II toxin-antitoxin system RelB/DinJ family antitoxin</fullName>
    </submittedName>
</protein>
<comment type="similarity">
    <text evidence="1">Belongs to the RelB/DinJ antitoxin family.</text>
</comment>
<dbReference type="PIRSF" id="PIRSF003108">
    <property type="entry name" value="DinJ"/>
    <property type="match status" value="1"/>
</dbReference>
<dbReference type="PANTHER" id="PTHR38781">
    <property type="entry name" value="ANTITOXIN DINJ-RELATED"/>
    <property type="match status" value="1"/>
</dbReference>
<dbReference type="NCBIfam" id="TIGR02384">
    <property type="entry name" value="RelB_DinJ"/>
    <property type="match status" value="1"/>
</dbReference>
<name>A0ABY8C8D9_9FIRM</name>
<evidence type="ECO:0000256" key="1">
    <source>
        <dbReference type="ARBA" id="ARBA00010562"/>
    </source>
</evidence>
<keyword evidence="2" id="KW-1277">Toxin-antitoxin system</keyword>
<accession>A0ABY8C8D9</accession>
<dbReference type="InterPro" id="IPR013321">
    <property type="entry name" value="Arc_rbn_hlx_hlx"/>
</dbReference>
<sequence length="93" mass="10189">MATSPTQIRIDSKVKAEANELFSELGIDMSSAVNIFLRQCILHGGLPFKVEVPKFNAETLAAMQEARDIMSGKIQATSYNTTDELLKALNAED</sequence>
<evidence type="ECO:0000313" key="4">
    <source>
        <dbReference type="Proteomes" id="UP001220478"/>
    </source>
</evidence>
<dbReference type="InterPro" id="IPR007337">
    <property type="entry name" value="RelB/DinJ"/>
</dbReference>
<dbReference type="InterPro" id="IPR026262">
    <property type="entry name" value="DinJ"/>
</dbReference>
<proteinExistence type="inferred from homology"/>
<keyword evidence="4" id="KW-1185">Reference proteome</keyword>
<dbReference type="Gene3D" id="1.10.1220.10">
    <property type="entry name" value="Met repressor-like"/>
    <property type="match status" value="1"/>
</dbReference>
<dbReference type="Pfam" id="PF04221">
    <property type="entry name" value="RelB"/>
    <property type="match status" value="1"/>
</dbReference>
<dbReference type="EMBL" id="CP118868">
    <property type="protein sequence ID" value="WEG36199.1"/>
    <property type="molecule type" value="Genomic_DNA"/>
</dbReference>